<keyword evidence="6" id="KW-0812">Transmembrane</keyword>
<reference evidence="13" key="1">
    <citation type="journal article" date="2023" name="Mol. Biol. Evol.">
        <title>Third-Generation Sequencing Reveals the Adaptive Role of the Epigenome in Three Deep-Sea Polychaetes.</title>
        <authorList>
            <person name="Perez M."/>
            <person name="Aroh O."/>
            <person name="Sun Y."/>
            <person name="Lan Y."/>
            <person name="Juniper S.K."/>
            <person name="Young C.R."/>
            <person name="Angers B."/>
            <person name="Qian P.Y."/>
        </authorList>
    </citation>
    <scope>NUCLEOTIDE SEQUENCE</scope>
    <source>
        <strain evidence="13">P08H-3</strain>
    </source>
</reference>
<dbReference type="PANTHER" id="PTHR19300">
    <property type="entry name" value="BETA-1,4-GALACTOSYLTRANSFERASE"/>
    <property type="match status" value="1"/>
</dbReference>
<keyword evidence="5" id="KW-0808">Transferase</keyword>
<evidence type="ECO:0000256" key="3">
    <source>
        <dbReference type="ARBA" id="ARBA00005735"/>
    </source>
</evidence>
<evidence type="ECO:0000256" key="9">
    <source>
        <dbReference type="ARBA" id="ARBA00023136"/>
    </source>
</evidence>
<evidence type="ECO:0008006" key="15">
    <source>
        <dbReference type="Google" id="ProtNLM"/>
    </source>
</evidence>
<dbReference type="GO" id="GO:0005794">
    <property type="term" value="C:Golgi apparatus"/>
    <property type="evidence" value="ECO:0007669"/>
    <property type="project" value="TreeGrafter"/>
</dbReference>
<dbReference type="PANTHER" id="PTHR19300:SF57">
    <property type="entry name" value="BETA-1,4-N-ACETYLGALACTOSAMINYLTRANSFERASE"/>
    <property type="match status" value="1"/>
</dbReference>
<keyword evidence="10" id="KW-0325">Glycoprotein</keyword>
<keyword evidence="4" id="KW-0328">Glycosyltransferase</keyword>
<keyword evidence="7" id="KW-0735">Signal-anchor</keyword>
<comment type="subcellular location">
    <subcellularLocation>
        <location evidence="1">Membrane</location>
        <topology evidence="1">Single-pass type II membrane protein</topology>
    </subcellularLocation>
</comment>
<dbReference type="GO" id="GO:0008378">
    <property type="term" value="F:galactosyltransferase activity"/>
    <property type="evidence" value="ECO:0007669"/>
    <property type="project" value="TreeGrafter"/>
</dbReference>
<dbReference type="InterPro" id="IPR027791">
    <property type="entry name" value="Galactosyl_T_C"/>
</dbReference>
<evidence type="ECO:0000256" key="8">
    <source>
        <dbReference type="ARBA" id="ARBA00022989"/>
    </source>
</evidence>
<dbReference type="SUPFAM" id="SSF53448">
    <property type="entry name" value="Nucleotide-diphospho-sugar transferases"/>
    <property type="match status" value="1"/>
</dbReference>
<keyword evidence="9" id="KW-0472">Membrane</keyword>
<protein>
    <recommendedName>
        <fullName evidence="15">Beta-1,4-N-acetylgalactosaminyltransferase bre-4</fullName>
    </recommendedName>
</protein>
<dbReference type="InterPro" id="IPR029044">
    <property type="entry name" value="Nucleotide-diphossugar_trans"/>
</dbReference>
<name>A0AAD9JC76_9ANNE</name>
<comment type="similarity">
    <text evidence="3">Belongs to the glycosyltransferase 7 family.</text>
</comment>
<dbReference type="Proteomes" id="UP001208570">
    <property type="component" value="Unassembled WGS sequence"/>
</dbReference>
<keyword evidence="14" id="KW-1185">Reference proteome</keyword>
<keyword evidence="8" id="KW-1133">Transmembrane helix</keyword>
<feature type="non-terminal residue" evidence="13">
    <location>
        <position position="1"/>
    </location>
</feature>
<comment type="pathway">
    <text evidence="2">Protein modification; protein glycosylation.</text>
</comment>
<proteinExistence type="inferred from homology"/>
<evidence type="ECO:0000313" key="13">
    <source>
        <dbReference type="EMBL" id="KAK2149901.1"/>
    </source>
</evidence>
<evidence type="ECO:0000259" key="12">
    <source>
        <dbReference type="Pfam" id="PF13733"/>
    </source>
</evidence>
<evidence type="ECO:0000256" key="7">
    <source>
        <dbReference type="ARBA" id="ARBA00022968"/>
    </source>
</evidence>
<dbReference type="Gene3D" id="3.90.550.10">
    <property type="entry name" value="Spore Coat Polysaccharide Biosynthesis Protein SpsA, Chain A"/>
    <property type="match status" value="1"/>
</dbReference>
<dbReference type="GO" id="GO:0033842">
    <property type="term" value="F:N-acetyl-beta-glucosaminyl-derivative 4-beta-N-acetylgalactosaminyltransferase activity"/>
    <property type="evidence" value="ECO:0007669"/>
    <property type="project" value="TreeGrafter"/>
</dbReference>
<dbReference type="AlphaFoldDB" id="A0AAD9JC76"/>
<evidence type="ECO:0000259" key="11">
    <source>
        <dbReference type="Pfam" id="PF02709"/>
    </source>
</evidence>
<dbReference type="Pfam" id="PF13733">
    <property type="entry name" value="Glyco_transf_7N"/>
    <property type="match status" value="1"/>
</dbReference>
<dbReference type="EMBL" id="JAODUP010000432">
    <property type="protein sequence ID" value="KAK2149901.1"/>
    <property type="molecule type" value="Genomic_DNA"/>
</dbReference>
<gene>
    <name evidence="13" type="ORF">LSH36_432g01021</name>
</gene>
<dbReference type="InterPro" id="IPR027995">
    <property type="entry name" value="Galactosyl_T_N"/>
</dbReference>
<evidence type="ECO:0000256" key="1">
    <source>
        <dbReference type="ARBA" id="ARBA00004606"/>
    </source>
</evidence>
<feature type="domain" description="Galactosyltransferase C-terminal" evidence="11">
    <location>
        <begin position="135"/>
        <end position="185"/>
    </location>
</feature>
<dbReference type="GO" id="GO:0016020">
    <property type="term" value="C:membrane"/>
    <property type="evidence" value="ECO:0007669"/>
    <property type="project" value="UniProtKB-SubCell"/>
</dbReference>
<sequence length="185" mass="21294">MFIKSGFYNVRDIAPPFEFLEETHEELSAGGRWRPKLCLATSRVAIVIPFKNRELHLRRFLYNMHPFLQAQQLEYGIFVIEQDNDVPFNRGIIKNVGYTEAIKSGRYDCVIFHDVDLLPENLHNWYGCPQGGSVRHMCIAINYFNYAPLDKGAVFGGALAWDKDIYKTVNGYSNLFFGWGGEDDD</sequence>
<evidence type="ECO:0000256" key="10">
    <source>
        <dbReference type="ARBA" id="ARBA00023180"/>
    </source>
</evidence>
<dbReference type="Pfam" id="PF02709">
    <property type="entry name" value="Glyco_transf_7C"/>
    <property type="match status" value="1"/>
</dbReference>
<dbReference type="InterPro" id="IPR003859">
    <property type="entry name" value="Galactosyl_T"/>
</dbReference>
<dbReference type="PRINTS" id="PR02050">
    <property type="entry name" value="B14GALTRFASE"/>
</dbReference>
<evidence type="ECO:0000256" key="4">
    <source>
        <dbReference type="ARBA" id="ARBA00022676"/>
    </source>
</evidence>
<feature type="domain" description="Galactosyltransferase N-terminal" evidence="12">
    <location>
        <begin position="14"/>
        <end position="129"/>
    </location>
</feature>
<evidence type="ECO:0000256" key="5">
    <source>
        <dbReference type="ARBA" id="ARBA00022679"/>
    </source>
</evidence>
<evidence type="ECO:0000256" key="2">
    <source>
        <dbReference type="ARBA" id="ARBA00004922"/>
    </source>
</evidence>
<evidence type="ECO:0000256" key="6">
    <source>
        <dbReference type="ARBA" id="ARBA00022692"/>
    </source>
</evidence>
<comment type="caution">
    <text evidence="13">The sequence shown here is derived from an EMBL/GenBank/DDBJ whole genome shotgun (WGS) entry which is preliminary data.</text>
</comment>
<dbReference type="GO" id="GO:0005975">
    <property type="term" value="P:carbohydrate metabolic process"/>
    <property type="evidence" value="ECO:0007669"/>
    <property type="project" value="InterPro"/>
</dbReference>
<accession>A0AAD9JC76</accession>
<evidence type="ECO:0000313" key="14">
    <source>
        <dbReference type="Proteomes" id="UP001208570"/>
    </source>
</evidence>
<organism evidence="13 14">
    <name type="scientific">Paralvinella palmiformis</name>
    <dbReference type="NCBI Taxonomy" id="53620"/>
    <lineage>
        <taxon>Eukaryota</taxon>
        <taxon>Metazoa</taxon>
        <taxon>Spiralia</taxon>
        <taxon>Lophotrochozoa</taxon>
        <taxon>Annelida</taxon>
        <taxon>Polychaeta</taxon>
        <taxon>Sedentaria</taxon>
        <taxon>Canalipalpata</taxon>
        <taxon>Terebellida</taxon>
        <taxon>Terebelliformia</taxon>
        <taxon>Alvinellidae</taxon>
        <taxon>Paralvinella</taxon>
    </lineage>
</organism>
<dbReference type="GO" id="GO:0006688">
    <property type="term" value="P:glycosphingolipid biosynthetic process"/>
    <property type="evidence" value="ECO:0007669"/>
    <property type="project" value="TreeGrafter"/>
</dbReference>